<dbReference type="Proteomes" id="UP001054945">
    <property type="component" value="Unassembled WGS sequence"/>
</dbReference>
<accession>A0AAV4Y648</accession>
<name>A0AAV4Y648_CAEEX</name>
<protein>
    <submittedName>
        <fullName evidence="1">Uncharacterized protein</fullName>
    </submittedName>
</protein>
<comment type="caution">
    <text evidence="1">The sequence shown here is derived from an EMBL/GenBank/DDBJ whole genome shotgun (WGS) entry which is preliminary data.</text>
</comment>
<dbReference type="EMBL" id="BPLR01018801">
    <property type="protein sequence ID" value="GIZ02359.1"/>
    <property type="molecule type" value="Genomic_DNA"/>
</dbReference>
<evidence type="ECO:0000313" key="2">
    <source>
        <dbReference type="Proteomes" id="UP001054945"/>
    </source>
</evidence>
<gene>
    <name evidence="1" type="ORF">CEXT_622221</name>
</gene>
<proteinExistence type="predicted"/>
<reference evidence="1 2" key="1">
    <citation type="submission" date="2021-06" db="EMBL/GenBank/DDBJ databases">
        <title>Caerostris extrusa draft genome.</title>
        <authorList>
            <person name="Kono N."/>
            <person name="Arakawa K."/>
        </authorList>
    </citation>
    <scope>NUCLEOTIDE SEQUENCE [LARGE SCALE GENOMIC DNA]</scope>
</reference>
<keyword evidence="2" id="KW-1185">Reference proteome</keyword>
<evidence type="ECO:0000313" key="1">
    <source>
        <dbReference type="EMBL" id="GIZ02359.1"/>
    </source>
</evidence>
<organism evidence="1 2">
    <name type="scientific">Caerostris extrusa</name>
    <name type="common">Bark spider</name>
    <name type="synonym">Caerostris bankana</name>
    <dbReference type="NCBI Taxonomy" id="172846"/>
    <lineage>
        <taxon>Eukaryota</taxon>
        <taxon>Metazoa</taxon>
        <taxon>Ecdysozoa</taxon>
        <taxon>Arthropoda</taxon>
        <taxon>Chelicerata</taxon>
        <taxon>Arachnida</taxon>
        <taxon>Araneae</taxon>
        <taxon>Araneomorphae</taxon>
        <taxon>Entelegynae</taxon>
        <taxon>Araneoidea</taxon>
        <taxon>Araneidae</taxon>
        <taxon>Caerostris</taxon>
    </lineage>
</organism>
<sequence>MSFFNPRARRKPLSSSLVTAAHELGLLFPRCTLGCCEKQITMISLWCGAIFLECSSQIVRVAIHEQFLEMARCLSRK</sequence>
<dbReference type="AlphaFoldDB" id="A0AAV4Y648"/>